<comment type="caution">
    <text evidence="1">The sequence shown here is derived from an EMBL/GenBank/DDBJ whole genome shotgun (WGS) entry which is preliminary data.</text>
</comment>
<proteinExistence type="predicted"/>
<accession>A0ABT4Y4M5</accession>
<keyword evidence="2" id="KW-1185">Reference proteome</keyword>
<protein>
    <submittedName>
        <fullName evidence="1">DUF935 domain-containing protein</fullName>
    </submittedName>
</protein>
<organism evidence="1 2">
    <name type="scientific">Metapseudomonas resinovorans</name>
    <name type="common">Pseudomonas resinovorans</name>
    <dbReference type="NCBI Taxonomy" id="53412"/>
    <lineage>
        <taxon>Bacteria</taxon>
        <taxon>Pseudomonadati</taxon>
        <taxon>Pseudomonadota</taxon>
        <taxon>Gammaproteobacteria</taxon>
        <taxon>Pseudomonadales</taxon>
        <taxon>Pseudomonadaceae</taxon>
        <taxon>Metapseudomonas</taxon>
    </lineage>
</organism>
<dbReference type="Pfam" id="PF06074">
    <property type="entry name" value="Portal_Mu"/>
    <property type="match status" value="1"/>
</dbReference>
<evidence type="ECO:0000313" key="2">
    <source>
        <dbReference type="Proteomes" id="UP001211689"/>
    </source>
</evidence>
<dbReference type="EMBL" id="JANEWF010000009">
    <property type="protein sequence ID" value="MDA8483602.1"/>
    <property type="molecule type" value="Genomic_DNA"/>
</dbReference>
<sequence>MAIVDIHGNPLQQRTLREPQTSQLSQLHSEFAAHPSSGLTPPRLAAILKAAEAGDIRAQCELFQDMEEKDAHLLAEIGKRRRALTTVDWEVIPPREASATEQAEADWLNEVLQDLPDFEDLLFDLLDAIGKGFSCIELDWARYGSEWLPAAFNYREASWFQLDPATRTELRLRDGSPDGQALNPFGWIVHTHKAKSGYVARGGLYRVLAWPFLFKNYAVRDLAEFLEIYGLPVRLGIYPNGATQNEKSTLLNAVVSIGHNAAGIIPEGMAIDFKEAAKGTHEPFDWMVNWAEKSMSKAILGGTLTSQADGQSSTNALGNVHNEVRHDLLKSDAKQVASSLRQYLLYPLLVLNKGGERDPRRLPRFRFDLVEPEDMSTYAEALPKLVEAGMQIPLSWAHEKLRIPLPTKGDAVLGTSAPVSPLQAATRLVALKGTSGDEVADPLGDLAEDLATDWQPVANMVEGPVQQLLASCKSIEEFRDRLPELIPQMDATKLAEQIAEGLFAATLAGRTGAV</sequence>
<name>A0ABT4Y4M5_METRE</name>
<evidence type="ECO:0000313" key="1">
    <source>
        <dbReference type="EMBL" id="MDA8483602.1"/>
    </source>
</evidence>
<reference evidence="1 2" key="1">
    <citation type="submission" date="2022-07" db="EMBL/GenBank/DDBJ databases">
        <title>Genome Analysis of Selected Gammaproteobacteria from Nigerian Food snails.</title>
        <authorList>
            <person name="Okafor A.C."/>
        </authorList>
    </citation>
    <scope>NUCLEOTIDE SEQUENCE [LARGE SCALE GENOMIC DNA]</scope>
    <source>
        <strain evidence="1 2">Awg 2</strain>
    </source>
</reference>
<gene>
    <name evidence="1" type="ORF">NNO07_11010</name>
</gene>
<dbReference type="RefSeq" id="WP_271470781.1">
    <property type="nucleotide sequence ID" value="NZ_JANEWF010000009.1"/>
</dbReference>
<dbReference type="InterPro" id="IPR009279">
    <property type="entry name" value="Portal_Mu"/>
</dbReference>
<dbReference type="Proteomes" id="UP001211689">
    <property type="component" value="Unassembled WGS sequence"/>
</dbReference>